<comment type="caution">
    <text evidence="1">The sequence shown here is derived from an EMBL/GenBank/DDBJ whole genome shotgun (WGS) entry which is preliminary data.</text>
</comment>
<sequence>MSRVKRFRIAPAPYDMDFDGGAAVRTCTLIPASASSTPVVIPDTPAPMIRTVVIPRQYPDAS</sequence>
<dbReference type="EMBL" id="JAUSUZ010000001">
    <property type="protein sequence ID" value="MDQ0369590.1"/>
    <property type="molecule type" value="Genomic_DNA"/>
</dbReference>
<evidence type="ECO:0000313" key="2">
    <source>
        <dbReference type="Proteomes" id="UP001240236"/>
    </source>
</evidence>
<proteinExistence type="predicted"/>
<gene>
    <name evidence="1" type="ORF">J2S42_006259</name>
</gene>
<evidence type="ECO:0000313" key="1">
    <source>
        <dbReference type="EMBL" id="MDQ0369590.1"/>
    </source>
</evidence>
<dbReference type="RefSeq" id="WP_307244921.1">
    <property type="nucleotide sequence ID" value="NZ_JAUSUZ010000001.1"/>
</dbReference>
<keyword evidence="2" id="KW-1185">Reference proteome</keyword>
<accession>A0AAE3W5C7</accession>
<dbReference type="Proteomes" id="UP001240236">
    <property type="component" value="Unassembled WGS sequence"/>
</dbReference>
<dbReference type="AlphaFoldDB" id="A0AAE3W5C7"/>
<name>A0AAE3W5C7_9ACTN</name>
<protein>
    <submittedName>
        <fullName evidence="1">Uncharacterized protein</fullName>
    </submittedName>
</protein>
<reference evidence="1 2" key="1">
    <citation type="submission" date="2023-07" db="EMBL/GenBank/DDBJ databases">
        <title>Sequencing the genomes of 1000 actinobacteria strains.</title>
        <authorList>
            <person name="Klenk H.-P."/>
        </authorList>
    </citation>
    <scope>NUCLEOTIDE SEQUENCE [LARGE SCALE GENOMIC DNA]</scope>
    <source>
        <strain evidence="1 2">DSM 44709</strain>
    </source>
</reference>
<organism evidence="1 2">
    <name type="scientific">Catenuloplanes indicus</name>
    <dbReference type="NCBI Taxonomy" id="137267"/>
    <lineage>
        <taxon>Bacteria</taxon>
        <taxon>Bacillati</taxon>
        <taxon>Actinomycetota</taxon>
        <taxon>Actinomycetes</taxon>
        <taxon>Micromonosporales</taxon>
        <taxon>Micromonosporaceae</taxon>
        <taxon>Catenuloplanes</taxon>
    </lineage>
</organism>